<dbReference type="OMA" id="CAHHEAT"/>
<dbReference type="GO" id="GO:0005385">
    <property type="term" value="F:zinc ion transmembrane transporter activity"/>
    <property type="evidence" value="ECO:0007669"/>
    <property type="project" value="TreeGrafter"/>
</dbReference>
<dbReference type="AlphaFoldDB" id="A0A2T7NE65"/>
<feature type="transmembrane region" description="Helical" evidence="6">
    <location>
        <begin position="261"/>
        <end position="281"/>
    </location>
</feature>
<dbReference type="OrthoDB" id="448280at2759"/>
<feature type="transmembrane region" description="Helical" evidence="6">
    <location>
        <begin position="384"/>
        <end position="404"/>
    </location>
</feature>
<feature type="transmembrane region" description="Helical" evidence="6">
    <location>
        <begin position="6"/>
        <end position="26"/>
    </location>
</feature>
<feature type="transmembrane region" description="Helical" evidence="6">
    <location>
        <begin position="84"/>
        <end position="103"/>
    </location>
</feature>
<evidence type="ECO:0000256" key="4">
    <source>
        <dbReference type="ARBA" id="ARBA00023136"/>
    </source>
</evidence>
<organism evidence="7 8">
    <name type="scientific">Pomacea canaliculata</name>
    <name type="common">Golden apple snail</name>
    <dbReference type="NCBI Taxonomy" id="400727"/>
    <lineage>
        <taxon>Eukaryota</taxon>
        <taxon>Metazoa</taxon>
        <taxon>Spiralia</taxon>
        <taxon>Lophotrochozoa</taxon>
        <taxon>Mollusca</taxon>
        <taxon>Gastropoda</taxon>
        <taxon>Caenogastropoda</taxon>
        <taxon>Architaenioglossa</taxon>
        <taxon>Ampullarioidea</taxon>
        <taxon>Ampullariidae</taxon>
        <taxon>Pomacea</taxon>
    </lineage>
</organism>
<feature type="transmembrane region" description="Helical" evidence="6">
    <location>
        <begin position="287"/>
        <end position="309"/>
    </location>
</feature>
<dbReference type="Proteomes" id="UP000245119">
    <property type="component" value="Linkage Group LG13"/>
</dbReference>
<dbReference type="Pfam" id="PF02535">
    <property type="entry name" value="Zip"/>
    <property type="match status" value="1"/>
</dbReference>
<proteinExistence type="predicted"/>
<evidence type="ECO:0000256" key="1">
    <source>
        <dbReference type="ARBA" id="ARBA00004141"/>
    </source>
</evidence>
<sequence>MEVVESKIVAGVIIFLATLLSGVLPYMLFRRAAARASVVTEVLQDIMQAFACGVFIATCLLYLVPEAEHSISHAVDSDLPVAMIIIALGVLLTLFLEQAFILYSERSQKGSTIAFAGHHHHHHQPQHHHQKKSTEFHNGVLTKSDPSSDRSEKTSPMATTYHKYGSVDDLVDGSLDHGKEHTMLVSENGVIPVSIDEKNPLLFVDKDGTAFLPEDKRTGSTTSNKTSSSTAKQAEIIDYNLDIVSKNETSAKMKESVLRSVVLILALSFHTVFDGLVVGVQDTEAEVWTLLAAITLHKALEAISISLSLVDSHGQHPRSTFLYLFLFSLVSPLGLAIGTALTESNIDEDAQNLASGILQSIAAGTFMYATFVESMKDRYEGRFRLLKVLVTVVGFACVCMVRLFTKDHSH</sequence>
<gene>
    <name evidence="7" type="ORF">C0Q70_19953</name>
</gene>
<evidence type="ECO:0000256" key="5">
    <source>
        <dbReference type="SAM" id="MobiDB-lite"/>
    </source>
</evidence>
<dbReference type="EMBL" id="PZQS01000013">
    <property type="protein sequence ID" value="PVD19464.1"/>
    <property type="molecule type" value="Genomic_DNA"/>
</dbReference>
<feature type="compositionally biased region" description="Basic residues" evidence="5">
    <location>
        <begin position="118"/>
        <end position="131"/>
    </location>
</feature>
<keyword evidence="2 6" id="KW-0812">Transmembrane</keyword>
<keyword evidence="8" id="KW-1185">Reference proteome</keyword>
<feature type="region of interest" description="Disordered" evidence="5">
    <location>
        <begin position="118"/>
        <end position="157"/>
    </location>
</feature>
<dbReference type="GO" id="GO:0005886">
    <property type="term" value="C:plasma membrane"/>
    <property type="evidence" value="ECO:0007669"/>
    <property type="project" value="TreeGrafter"/>
</dbReference>
<evidence type="ECO:0000256" key="3">
    <source>
        <dbReference type="ARBA" id="ARBA00022989"/>
    </source>
</evidence>
<evidence type="ECO:0000256" key="6">
    <source>
        <dbReference type="SAM" id="Phobius"/>
    </source>
</evidence>
<dbReference type="PANTHER" id="PTHR11040:SF140">
    <property type="entry name" value="ZRT (ZRT), IRT- (IRT-) LIKE PROTEIN TRANSPORTER"/>
    <property type="match status" value="1"/>
</dbReference>
<accession>A0A2T7NE65</accession>
<evidence type="ECO:0000313" key="8">
    <source>
        <dbReference type="Proteomes" id="UP000245119"/>
    </source>
</evidence>
<feature type="transmembrane region" description="Helical" evidence="6">
    <location>
        <begin position="46"/>
        <end position="64"/>
    </location>
</feature>
<evidence type="ECO:0000256" key="2">
    <source>
        <dbReference type="ARBA" id="ARBA00022692"/>
    </source>
</evidence>
<dbReference type="STRING" id="400727.A0A2T7NE65"/>
<reference evidence="7 8" key="1">
    <citation type="submission" date="2018-04" db="EMBL/GenBank/DDBJ databases">
        <title>The genome of golden apple snail Pomacea canaliculata provides insight into stress tolerance and invasive adaptation.</title>
        <authorList>
            <person name="Liu C."/>
            <person name="Liu B."/>
            <person name="Ren Y."/>
            <person name="Zhang Y."/>
            <person name="Wang H."/>
            <person name="Li S."/>
            <person name="Jiang F."/>
            <person name="Yin L."/>
            <person name="Zhang G."/>
            <person name="Qian W."/>
            <person name="Fan W."/>
        </authorList>
    </citation>
    <scope>NUCLEOTIDE SEQUENCE [LARGE SCALE GENOMIC DNA]</scope>
    <source>
        <strain evidence="7">SZHN2017</strain>
        <tissue evidence="7">Muscle</tissue>
    </source>
</reference>
<name>A0A2T7NE65_POMCA</name>
<feature type="transmembrane region" description="Helical" evidence="6">
    <location>
        <begin position="321"/>
        <end position="341"/>
    </location>
</feature>
<feature type="transmembrane region" description="Helical" evidence="6">
    <location>
        <begin position="353"/>
        <end position="372"/>
    </location>
</feature>
<dbReference type="PANTHER" id="PTHR11040">
    <property type="entry name" value="ZINC/IRON TRANSPORTER"/>
    <property type="match status" value="1"/>
</dbReference>
<comment type="caution">
    <text evidence="7">The sequence shown here is derived from an EMBL/GenBank/DDBJ whole genome shotgun (WGS) entry which is preliminary data.</text>
</comment>
<keyword evidence="4 6" id="KW-0472">Membrane</keyword>
<keyword evidence="3 6" id="KW-1133">Transmembrane helix</keyword>
<comment type="subcellular location">
    <subcellularLocation>
        <location evidence="1">Membrane</location>
        <topology evidence="1">Multi-pass membrane protein</topology>
    </subcellularLocation>
</comment>
<protein>
    <submittedName>
        <fullName evidence="7">Uncharacterized protein</fullName>
    </submittedName>
</protein>
<evidence type="ECO:0000313" key="7">
    <source>
        <dbReference type="EMBL" id="PVD19464.1"/>
    </source>
</evidence>
<dbReference type="InterPro" id="IPR003689">
    <property type="entry name" value="ZIP"/>
</dbReference>